<dbReference type="EMBL" id="WCLP01000074">
    <property type="protein sequence ID" value="KAB5278852.1"/>
    <property type="molecule type" value="Genomic_DNA"/>
</dbReference>
<evidence type="ECO:0000313" key="2">
    <source>
        <dbReference type="Proteomes" id="UP000440773"/>
    </source>
</evidence>
<sequence length="376" mass="42850">MEHTIKFYPVGNADCTLIKLSNGKTIIIDCQIKDNLVDNGKQIYFDVKRDLLNELKKDIEGRPFVDLFINTHPHKDHCDGFSTNFFHGAPSEYDKERDKNKIIIGELWVTPRGVGNVLTDCAEDIRREAKRRREIYDRDRSYNGGYGNYLRIVGYDKDKEFDSRYGYVPGKTVLSANGKPFEWLEIFIHAPFKEDITVCKEDDDKNATSIVVQFGFKISSCAGFKCRVLMGGDAEHEIWQHILDNNIDDEHLKWDIFLAPHHCSWTFFNDSSDKEKVMPSAEEIMKKQLGSRAYVVASSNAIMNDGKNPPCYQAQTEYKKRLGNKDNFLNTATDHLKGNISQPIVFKIAETGKRHETISVAAGDTIISRPAPRAGK</sequence>
<protein>
    <recommendedName>
        <fullName evidence="3">MBL fold metallo-hydrolase</fullName>
    </recommendedName>
</protein>
<dbReference type="InterPro" id="IPR036866">
    <property type="entry name" value="RibonucZ/Hydroxyglut_hydro"/>
</dbReference>
<name>A0A7J5KZP1_BACSE</name>
<accession>A0A7J5KZP1</accession>
<dbReference type="SUPFAM" id="SSF56281">
    <property type="entry name" value="Metallo-hydrolase/oxidoreductase"/>
    <property type="match status" value="1"/>
</dbReference>
<dbReference type="Proteomes" id="UP000440773">
    <property type="component" value="Unassembled WGS sequence"/>
</dbReference>
<dbReference type="AlphaFoldDB" id="A0A7J5KZP1"/>
<dbReference type="PANTHER" id="PTHR30619">
    <property type="entry name" value="DNA INTERNALIZATION/COMPETENCE PROTEIN COMEC/REC2"/>
    <property type="match status" value="1"/>
</dbReference>
<dbReference type="RefSeq" id="WP_117797319.1">
    <property type="nucleotide sequence ID" value="NZ_WCLO01000074.1"/>
</dbReference>
<evidence type="ECO:0000313" key="1">
    <source>
        <dbReference type="EMBL" id="KAB5278852.1"/>
    </source>
</evidence>
<dbReference type="PANTHER" id="PTHR30619:SF1">
    <property type="entry name" value="RECOMBINATION PROTEIN 2"/>
    <property type="match status" value="1"/>
</dbReference>
<gene>
    <name evidence="1" type="ORF">F9962_17530</name>
</gene>
<dbReference type="Gene3D" id="3.60.15.10">
    <property type="entry name" value="Ribonuclease Z/Hydroxyacylglutathione hydrolase-like"/>
    <property type="match status" value="1"/>
</dbReference>
<organism evidence="1 2">
    <name type="scientific">Bacteroides stercoris</name>
    <dbReference type="NCBI Taxonomy" id="46506"/>
    <lineage>
        <taxon>Bacteria</taxon>
        <taxon>Pseudomonadati</taxon>
        <taxon>Bacteroidota</taxon>
        <taxon>Bacteroidia</taxon>
        <taxon>Bacteroidales</taxon>
        <taxon>Bacteroidaceae</taxon>
        <taxon>Bacteroides</taxon>
    </lineage>
</organism>
<reference evidence="1 2" key="1">
    <citation type="journal article" date="2019" name="Nat. Med.">
        <title>A library of human gut bacterial isolates paired with longitudinal multiomics data enables mechanistic microbiome research.</title>
        <authorList>
            <person name="Poyet M."/>
            <person name="Groussin M."/>
            <person name="Gibbons S.M."/>
            <person name="Avila-Pacheco J."/>
            <person name="Jiang X."/>
            <person name="Kearney S.M."/>
            <person name="Perrotta A.R."/>
            <person name="Berdy B."/>
            <person name="Zhao S."/>
            <person name="Lieberman T.D."/>
            <person name="Swanson P.K."/>
            <person name="Smith M."/>
            <person name="Roesemann S."/>
            <person name="Alexander J.E."/>
            <person name="Rich S.A."/>
            <person name="Livny J."/>
            <person name="Vlamakis H."/>
            <person name="Clish C."/>
            <person name="Bullock K."/>
            <person name="Deik A."/>
            <person name="Scott J."/>
            <person name="Pierce K.A."/>
            <person name="Xavier R.J."/>
            <person name="Alm E.J."/>
        </authorList>
    </citation>
    <scope>NUCLEOTIDE SEQUENCE [LARGE SCALE GENOMIC DNA]</scope>
    <source>
        <strain evidence="1 2">BIOML-A17</strain>
    </source>
</reference>
<comment type="caution">
    <text evidence="1">The sequence shown here is derived from an EMBL/GenBank/DDBJ whole genome shotgun (WGS) entry which is preliminary data.</text>
</comment>
<dbReference type="InterPro" id="IPR052159">
    <property type="entry name" value="Competence_DNA_uptake"/>
</dbReference>
<proteinExistence type="predicted"/>
<evidence type="ECO:0008006" key="3">
    <source>
        <dbReference type="Google" id="ProtNLM"/>
    </source>
</evidence>